<dbReference type="PANTHER" id="PTHR34580">
    <property type="match status" value="1"/>
</dbReference>
<dbReference type="AlphaFoldDB" id="A0A6J6UV47"/>
<accession>A0A6J6UV47</accession>
<dbReference type="InterPro" id="IPR026881">
    <property type="entry name" value="WYL_dom"/>
</dbReference>
<feature type="domain" description="WYL" evidence="1">
    <location>
        <begin position="149"/>
        <end position="205"/>
    </location>
</feature>
<protein>
    <submittedName>
        <fullName evidence="3">Unannotated protein</fullName>
    </submittedName>
</protein>
<dbReference type="Pfam" id="PF25583">
    <property type="entry name" value="WCX"/>
    <property type="match status" value="1"/>
</dbReference>
<sequence length="309" mass="34996">MQVSSQKTERLINLTLALLATKRYLSKAEIFKKIPGYEGSAETKERMFERDKDELRSLGIQIEVSSSDPLFEDDLGYLIDSNSLQFGIDEFNKEELLLLTMAGNLWHESALQMDSKSALLKIQSLSGPVESDITTTPKIKLNEDSQLLMSAFSAIENRQTLTFEYSGKLRVVKPFGLITNNGFWYLIASEAEITKSFKIVRIEGVLLIGSQKDAFVKPTNVDIPGFFNENSQPKSQIATIRIRKGSALTLRNKYISKDIDDDWDEISIPYSYDQEIIELILWYGTDVYLIAPTELKDKLILSLRELANG</sequence>
<gene>
    <name evidence="3" type="ORF">UFOPK2886_00229</name>
</gene>
<proteinExistence type="predicted"/>
<evidence type="ECO:0000259" key="1">
    <source>
        <dbReference type="Pfam" id="PF13280"/>
    </source>
</evidence>
<dbReference type="InterPro" id="IPR057727">
    <property type="entry name" value="WCX_dom"/>
</dbReference>
<name>A0A6J6UV47_9ZZZZ</name>
<dbReference type="EMBL" id="CAEZZO010000020">
    <property type="protein sequence ID" value="CAB4762938.1"/>
    <property type="molecule type" value="Genomic_DNA"/>
</dbReference>
<dbReference type="PANTHER" id="PTHR34580:SF3">
    <property type="entry name" value="PROTEIN PAFB"/>
    <property type="match status" value="1"/>
</dbReference>
<dbReference type="Pfam" id="PF13280">
    <property type="entry name" value="WYL"/>
    <property type="match status" value="1"/>
</dbReference>
<feature type="domain" description="WCX" evidence="2">
    <location>
        <begin position="238"/>
        <end position="307"/>
    </location>
</feature>
<dbReference type="InterPro" id="IPR051534">
    <property type="entry name" value="CBASS_pafABC_assoc_protein"/>
</dbReference>
<organism evidence="3">
    <name type="scientific">freshwater metagenome</name>
    <dbReference type="NCBI Taxonomy" id="449393"/>
    <lineage>
        <taxon>unclassified sequences</taxon>
        <taxon>metagenomes</taxon>
        <taxon>ecological metagenomes</taxon>
    </lineage>
</organism>
<reference evidence="3" key="1">
    <citation type="submission" date="2020-05" db="EMBL/GenBank/DDBJ databases">
        <authorList>
            <person name="Chiriac C."/>
            <person name="Salcher M."/>
            <person name="Ghai R."/>
            <person name="Kavagutti S V."/>
        </authorList>
    </citation>
    <scope>NUCLEOTIDE SEQUENCE</scope>
</reference>
<dbReference type="PROSITE" id="PS52050">
    <property type="entry name" value="WYL"/>
    <property type="match status" value="1"/>
</dbReference>
<evidence type="ECO:0000313" key="3">
    <source>
        <dbReference type="EMBL" id="CAB4762938.1"/>
    </source>
</evidence>
<evidence type="ECO:0000259" key="2">
    <source>
        <dbReference type="Pfam" id="PF25583"/>
    </source>
</evidence>